<feature type="compositionally biased region" description="Basic residues" evidence="1">
    <location>
        <begin position="146"/>
        <end position="165"/>
    </location>
</feature>
<feature type="compositionally biased region" description="Acidic residues" evidence="1">
    <location>
        <begin position="110"/>
        <end position="124"/>
    </location>
</feature>
<dbReference type="STRING" id="930991.A0A0D0E1Y9"/>
<evidence type="ECO:0000313" key="2">
    <source>
        <dbReference type="EMBL" id="KIK94429.1"/>
    </source>
</evidence>
<accession>A0A0D0E1Y9</accession>
<keyword evidence="3" id="KW-1185">Reference proteome</keyword>
<name>A0A0D0E1Y9_9AGAM</name>
<proteinExistence type="predicted"/>
<evidence type="ECO:0000313" key="3">
    <source>
        <dbReference type="Proteomes" id="UP000054538"/>
    </source>
</evidence>
<feature type="region of interest" description="Disordered" evidence="1">
    <location>
        <begin position="1"/>
        <end position="249"/>
    </location>
</feature>
<feature type="compositionally biased region" description="Polar residues" evidence="1">
    <location>
        <begin position="166"/>
        <end position="178"/>
    </location>
</feature>
<protein>
    <submittedName>
        <fullName evidence="2">Uncharacterized protein</fullName>
    </submittedName>
</protein>
<feature type="compositionally biased region" description="Low complexity" evidence="1">
    <location>
        <begin position="9"/>
        <end position="25"/>
    </location>
</feature>
<dbReference type="OrthoDB" id="5575062at2759"/>
<dbReference type="InParanoid" id="A0A0D0E1Y9"/>
<reference evidence="2 3" key="1">
    <citation type="submission" date="2014-04" db="EMBL/GenBank/DDBJ databases">
        <authorList>
            <consortium name="DOE Joint Genome Institute"/>
            <person name="Kuo A."/>
            <person name="Kohler A."/>
            <person name="Jargeat P."/>
            <person name="Nagy L.G."/>
            <person name="Floudas D."/>
            <person name="Copeland A."/>
            <person name="Barry K.W."/>
            <person name="Cichocki N."/>
            <person name="Veneault-Fourrey C."/>
            <person name="LaButti K."/>
            <person name="Lindquist E.A."/>
            <person name="Lipzen A."/>
            <person name="Lundell T."/>
            <person name="Morin E."/>
            <person name="Murat C."/>
            <person name="Sun H."/>
            <person name="Tunlid A."/>
            <person name="Henrissat B."/>
            <person name="Grigoriev I.V."/>
            <person name="Hibbett D.S."/>
            <person name="Martin F."/>
            <person name="Nordberg H.P."/>
            <person name="Cantor M.N."/>
            <person name="Hua S.X."/>
        </authorList>
    </citation>
    <scope>NUCLEOTIDE SEQUENCE [LARGE SCALE GENOMIC DNA]</scope>
    <source>
        <strain evidence="2 3">Ve08.2h10</strain>
    </source>
</reference>
<sequence length="341" mass="37906">MPPRRSTRSTRPSVEPQPAPASSVPPSRPTSSKRKRVQSVAVDETDGEKENATKRRLVRRSVKEEPEEEEEKGPQPTRRTRHSSAKPAPSKTSTNTNTRSSRKTTRIESDVEEEAGEEEEEEEDKGAAVAISDDGDSDDALPTPKGKGRKPASGKRTNKQPKATRKASSSKTLKNTEPSDLEEEDDLEGFDQIYKSTPRRAKRAGANNNSSPSQPSQTPKRAAPVDEEERSLLEPRARPPTQSQPPPVEEPNVLKARLVIHKMALVNFKSYAGRQEIGPFHKVRIQSSNLNVCRVEHRSILISRSRLSLVPTAQESRIRSTRFCSCLGIAHRKCVKENFLS</sequence>
<organism evidence="2 3">
    <name type="scientific">Paxillus rubicundulus Ve08.2h10</name>
    <dbReference type="NCBI Taxonomy" id="930991"/>
    <lineage>
        <taxon>Eukaryota</taxon>
        <taxon>Fungi</taxon>
        <taxon>Dikarya</taxon>
        <taxon>Basidiomycota</taxon>
        <taxon>Agaricomycotina</taxon>
        <taxon>Agaricomycetes</taxon>
        <taxon>Agaricomycetidae</taxon>
        <taxon>Boletales</taxon>
        <taxon>Paxilineae</taxon>
        <taxon>Paxillaceae</taxon>
        <taxon>Paxillus</taxon>
    </lineage>
</organism>
<dbReference type="Proteomes" id="UP000054538">
    <property type="component" value="Unassembled WGS sequence"/>
</dbReference>
<dbReference type="AlphaFoldDB" id="A0A0D0E1Y9"/>
<gene>
    <name evidence="2" type="ORF">PAXRUDRAFT_448671</name>
</gene>
<feature type="compositionally biased region" description="Low complexity" evidence="1">
    <location>
        <begin position="90"/>
        <end position="99"/>
    </location>
</feature>
<dbReference type="HOGENOM" id="CLU_814083_0_0_1"/>
<reference evidence="3" key="2">
    <citation type="submission" date="2015-01" db="EMBL/GenBank/DDBJ databases">
        <title>Evolutionary Origins and Diversification of the Mycorrhizal Mutualists.</title>
        <authorList>
            <consortium name="DOE Joint Genome Institute"/>
            <consortium name="Mycorrhizal Genomics Consortium"/>
            <person name="Kohler A."/>
            <person name="Kuo A."/>
            <person name="Nagy L.G."/>
            <person name="Floudas D."/>
            <person name="Copeland A."/>
            <person name="Barry K.W."/>
            <person name="Cichocki N."/>
            <person name="Veneault-Fourrey C."/>
            <person name="LaButti K."/>
            <person name="Lindquist E.A."/>
            <person name="Lipzen A."/>
            <person name="Lundell T."/>
            <person name="Morin E."/>
            <person name="Murat C."/>
            <person name="Riley R."/>
            <person name="Ohm R."/>
            <person name="Sun H."/>
            <person name="Tunlid A."/>
            <person name="Henrissat B."/>
            <person name="Grigoriev I.V."/>
            <person name="Hibbett D.S."/>
            <person name="Martin F."/>
        </authorList>
    </citation>
    <scope>NUCLEOTIDE SEQUENCE [LARGE SCALE GENOMIC DNA]</scope>
    <source>
        <strain evidence="3">Ve08.2h10</strain>
    </source>
</reference>
<feature type="compositionally biased region" description="Low complexity" evidence="1">
    <location>
        <begin position="207"/>
        <end position="217"/>
    </location>
</feature>
<dbReference type="EMBL" id="KN825108">
    <property type="protein sequence ID" value="KIK94429.1"/>
    <property type="molecule type" value="Genomic_DNA"/>
</dbReference>
<feature type="compositionally biased region" description="Acidic residues" evidence="1">
    <location>
        <begin position="179"/>
        <end position="189"/>
    </location>
</feature>
<evidence type="ECO:0000256" key="1">
    <source>
        <dbReference type="SAM" id="MobiDB-lite"/>
    </source>
</evidence>